<evidence type="ECO:0000313" key="6">
    <source>
        <dbReference type="EMBL" id="CCC46687.1"/>
    </source>
</evidence>
<dbReference type="PANTHER" id="PTHR18921:SF2">
    <property type="entry name" value="THYROID RECEPTOR-INTERACTING PROTEIN 11"/>
    <property type="match status" value="1"/>
</dbReference>
<evidence type="ECO:0000256" key="4">
    <source>
        <dbReference type="SAM" id="Coils"/>
    </source>
</evidence>
<dbReference type="GO" id="GO:0007030">
    <property type="term" value="P:Golgi organization"/>
    <property type="evidence" value="ECO:0007669"/>
    <property type="project" value="TreeGrafter"/>
</dbReference>
<reference evidence="6" key="1">
    <citation type="journal article" date="2012" name="Proc. Natl. Acad. Sci. U.S.A.">
        <title>Antigenic diversity is generated by distinct evolutionary mechanisms in African trypanosome species.</title>
        <authorList>
            <person name="Jackson A.P."/>
            <person name="Berry A."/>
            <person name="Aslett M."/>
            <person name="Allison H.C."/>
            <person name="Burton P."/>
            <person name="Vavrova-Anderson J."/>
            <person name="Brown R."/>
            <person name="Browne H."/>
            <person name="Corton N."/>
            <person name="Hauser H."/>
            <person name="Gamble J."/>
            <person name="Gilderthorp R."/>
            <person name="Marcello L."/>
            <person name="McQuillan J."/>
            <person name="Otto T.D."/>
            <person name="Quail M.A."/>
            <person name="Sanders M.J."/>
            <person name="van Tonder A."/>
            <person name="Ginger M.L."/>
            <person name="Field M.C."/>
            <person name="Barry J.D."/>
            <person name="Hertz-Fowler C."/>
            <person name="Berriman M."/>
        </authorList>
    </citation>
    <scope>NUCLEOTIDE SEQUENCE</scope>
    <source>
        <strain evidence="6">Y486</strain>
    </source>
</reference>
<evidence type="ECO:0000256" key="1">
    <source>
        <dbReference type="ARBA" id="ARBA00004555"/>
    </source>
</evidence>
<dbReference type="AlphaFoldDB" id="G0TRW4"/>
<feature type="region of interest" description="Disordered" evidence="5">
    <location>
        <begin position="730"/>
        <end position="759"/>
    </location>
</feature>
<comment type="subcellular location">
    <subcellularLocation>
        <location evidence="1">Golgi apparatus</location>
    </subcellularLocation>
</comment>
<keyword evidence="2" id="KW-0333">Golgi apparatus</keyword>
<dbReference type="PANTHER" id="PTHR18921">
    <property type="entry name" value="MYOSIN HEAVY CHAIN - RELATED"/>
    <property type="match status" value="1"/>
</dbReference>
<keyword evidence="3 4" id="KW-0175">Coiled coil</keyword>
<dbReference type="GO" id="GO:0031267">
    <property type="term" value="F:small GTPase binding"/>
    <property type="evidence" value="ECO:0007669"/>
    <property type="project" value="TreeGrafter"/>
</dbReference>
<evidence type="ECO:0000256" key="3">
    <source>
        <dbReference type="ARBA" id="ARBA00023054"/>
    </source>
</evidence>
<evidence type="ECO:0000256" key="5">
    <source>
        <dbReference type="SAM" id="MobiDB-lite"/>
    </source>
</evidence>
<dbReference type="EMBL" id="HE573018">
    <property type="protein sequence ID" value="CCC46687.1"/>
    <property type="molecule type" value="Genomic_DNA"/>
</dbReference>
<organism evidence="6">
    <name type="scientific">Trypanosoma vivax (strain Y486)</name>
    <dbReference type="NCBI Taxonomy" id="1055687"/>
    <lineage>
        <taxon>Eukaryota</taxon>
        <taxon>Discoba</taxon>
        <taxon>Euglenozoa</taxon>
        <taxon>Kinetoplastea</taxon>
        <taxon>Metakinetoplastina</taxon>
        <taxon>Trypanosomatida</taxon>
        <taxon>Trypanosomatidae</taxon>
        <taxon>Trypanosoma</taxon>
        <taxon>Duttonella</taxon>
    </lineage>
</organism>
<dbReference type="VEuPathDB" id="TriTrypDB:TvY486_0200990"/>
<feature type="compositionally biased region" description="Basic and acidic residues" evidence="5">
    <location>
        <begin position="750"/>
        <end position="759"/>
    </location>
</feature>
<feature type="coiled-coil region" evidence="4">
    <location>
        <begin position="402"/>
        <end position="457"/>
    </location>
</feature>
<protein>
    <recommendedName>
        <fullName evidence="7">GRIP domain-containing protein</fullName>
    </recommendedName>
</protein>
<accession>G0TRW4</accession>
<gene>
    <name evidence="6" type="ORF">TVY486_0200990</name>
</gene>
<sequence length="759" mass="85871">MTAKREDGCSLREELRQVSEERDGLKVQIDMLRGKLVSTTEESAEMRRLYDVMQEERTKLSRQYNECVAQLRSLQAAHEALREEQGRTEEDYKQRLEEFAAQHSPSLMAPSTEISSDDEMRKKVDELSRRLDDLTREKVQLVREREHIIQLLRQEKQNLCAALQEEDEMLCNNERLAMRFNALINELATLTERQQLRKHSEGLEKNSEVVGMEGAESAAAAMYGSGLEARMEEYRRDPEVALGDLAGKLSEAQELIRQSDEEKACLLSEKLKLEDLLSNSEVNVATLSEKLNEKCLLVDTLTNGRDELTVENMKLQQLHQQLEQIVANALACADIEVPSPAYEDTGASFAEKVTMMAGVFVQLHESGEAAKGIQKEWAQAYEEARSVNNTLTQHINEAWKSIGLLREELSLHKQLLVKAKEEQRDGAQLLQQVQQSFADVSNELQLLKEEKKEWQLAHAGALSTSSTQLAGSAAGHVNSANSGKNSAVTCTSEEFCELQVEVEQLRCDVHDRDDKLVRTQQALDNLQQVLDTFTLHKNKDIEERTVGMQMEIDELRGQLVLCEQKLHDSKKEMDMLTMSHRHELAAKNMEIAALHRKHSELRKLLDDTARQLNGDNTIDKRVISHLTLNFIHAFVAQKAEADEMLKVLSNLLNWDEGMQEKAGLLPGPSNPKPGQQQRGHGHVIRGFMRKMWTSSAEKGISRDDYCARGSERSSSRSIAELWVDFLMRESENDSSSNIPPVARSINIAGNEKESDTVFS</sequence>
<evidence type="ECO:0000256" key="2">
    <source>
        <dbReference type="ARBA" id="ARBA00023034"/>
    </source>
</evidence>
<name>G0TRW4_TRYVY</name>
<proteinExistence type="predicted"/>
<dbReference type="GO" id="GO:0005794">
    <property type="term" value="C:Golgi apparatus"/>
    <property type="evidence" value="ECO:0007669"/>
    <property type="project" value="UniProtKB-SubCell"/>
</dbReference>
<dbReference type="GO" id="GO:0006888">
    <property type="term" value="P:endoplasmic reticulum to Golgi vesicle-mediated transport"/>
    <property type="evidence" value="ECO:0007669"/>
    <property type="project" value="TreeGrafter"/>
</dbReference>
<evidence type="ECO:0008006" key="7">
    <source>
        <dbReference type="Google" id="ProtNLM"/>
    </source>
</evidence>
<feature type="coiled-coil region" evidence="4">
    <location>
        <begin position="117"/>
        <end position="193"/>
    </location>
</feature>
<feature type="coiled-coil region" evidence="4">
    <location>
        <begin position="64"/>
        <end position="91"/>
    </location>
</feature>